<sequence>MVYEDIEKNARFFLIFFNNLPSELTWQWEEVAAGLIADLVFTVVEAEGVEVVAVGTVVELAASFVCCGSTTVITLNIEEAGGSWLHRDNHLLVERSPVGADISCPTGHEFQVRISLGRIVCGATTL</sequence>
<reference evidence="1" key="2">
    <citation type="submission" date="2020-06" db="EMBL/GenBank/DDBJ databases">
        <authorList>
            <person name="Sheffer M."/>
        </authorList>
    </citation>
    <scope>NUCLEOTIDE SEQUENCE</scope>
</reference>
<name>A0A8T0EX31_ARGBR</name>
<reference evidence="1" key="1">
    <citation type="journal article" date="2020" name="bioRxiv">
        <title>Chromosome-level reference genome of the European wasp spider Argiope bruennichi: a resource for studies on range expansion and evolutionary adaptation.</title>
        <authorList>
            <person name="Sheffer M.M."/>
            <person name="Hoppe A."/>
            <person name="Krehenwinkel H."/>
            <person name="Uhl G."/>
            <person name="Kuss A.W."/>
            <person name="Jensen L."/>
            <person name="Jensen C."/>
            <person name="Gillespie R.G."/>
            <person name="Hoff K.J."/>
            <person name="Prost S."/>
        </authorList>
    </citation>
    <scope>NUCLEOTIDE SEQUENCE</scope>
</reference>
<organism evidence="1 2">
    <name type="scientific">Argiope bruennichi</name>
    <name type="common">Wasp spider</name>
    <name type="synonym">Aranea bruennichi</name>
    <dbReference type="NCBI Taxonomy" id="94029"/>
    <lineage>
        <taxon>Eukaryota</taxon>
        <taxon>Metazoa</taxon>
        <taxon>Ecdysozoa</taxon>
        <taxon>Arthropoda</taxon>
        <taxon>Chelicerata</taxon>
        <taxon>Arachnida</taxon>
        <taxon>Araneae</taxon>
        <taxon>Araneomorphae</taxon>
        <taxon>Entelegynae</taxon>
        <taxon>Araneoidea</taxon>
        <taxon>Araneidae</taxon>
        <taxon>Argiope</taxon>
    </lineage>
</organism>
<evidence type="ECO:0000313" key="2">
    <source>
        <dbReference type="Proteomes" id="UP000807504"/>
    </source>
</evidence>
<gene>
    <name evidence="1" type="ORF">HNY73_015303</name>
</gene>
<evidence type="ECO:0000313" key="1">
    <source>
        <dbReference type="EMBL" id="KAF8778599.1"/>
    </source>
</evidence>
<proteinExistence type="predicted"/>
<protein>
    <submittedName>
        <fullName evidence="1">Uncharacterized protein</fullName>
    </submittedName>
</protein>
<comment type="caution">
    <text evidence="1">The sequence shown here is derived from an EMBL/GenBank/DDBJ whole genome shotgun (WGS) entry which is preliminary data.</text>
</comment>
<dbReference type="EMBL" id="JABXBU010002072">
    <property type="protein sequence ID" value="KAF8778599.1"/>
    <property type="molecule type" value="Genomic_DNA"/>
</dbReference>
<dbReference type="Proteomes" id="UP000807504">
    <property type="component" value="Unassembled WGS sequence"/>
</dbReference>
<keyword evidence="2" id="KW-1185">Reference proteome</keyword>
<dbReference type="AlphaFoldDB" id="A0A8T0EX31"/>
<accession>A0A8T0EX31</accession>